<feature type="coiled-coil region" evidence="1">
    <location>
        <begin position="136"/>
        <end position="163"/>
    </location>
</feature>
<feature type="region of interest" description="Disordered" evidence="2">
    <location>
        <begin position="62"/>
        <end position="101"/>
    </location>
</feature>
<protein>
    <recommendedName>
        <fullName evidence="6">YMGG-like Gly-zipper domain-containing protein</fullName>
    </recommendedName>
</protein>
<keyword evidence="5" id="KW-1185">Reference proteome</keyword>
<proteinExistence type="predicted"/>
<evidence type="ECO:0000256" key="2">
    <source>
        <dbReference type="SAM" id="MobiDB-lite"/>
    </source>
</evidence>
<keyword evidence="3" id="KW-0732">Signal</keyword>
<keyword evidence="1" id="KW-0175">Coiled coil</keyword>
<evidence type="ECO:0000313" key="4">
    <source>
        <dbReference type="EMBL" id="MCL1045309.1"/>
    </source>
</evidence>
<sequence>MSKLNQTLLLKTAGLVSTFAVAAVMNFTVINSSYAEQYVFPQQNQSSELQASDEASCNSWAVSQTGYNPSQPQTIATTTQPTQVTPDSNDSADRGSGMRGAMAGAAAGAMIAEFGDDDRSDAAQNGAAIGAVAARRQSRRSNIQQAEQQQQAAQQQAAQRQAQVQTANAQGEENFYQARAACLEGKGYSVN</sequence>
<name>A0ABT0KNN3_9GAMM</name>
<evidence type="ECO:0000256" key="1">
    <source>
        <dbReference type="SAM" id="Coils"/>
    </source>
</evidence>
<accession>A0ABT0KNN3</accession>
<gene>
    <name evidence="4" type="ORF">L2737_08220</name>
</gene>
<comment type="caution">
    <text evidence="4">The sequence shown here is derived from an EMBL/GenBank/DDBJ whole genome shotgun (WGS) entry which is preliminary data.</text>
</comment>
<organism evidence="4 5">
    <name type="scientific">Shewanella electrodiphila</name>
    <dbReference type="NCBI Taxonomy" id="934143"/>
    <lineage>
        <taxon>Bacteria</taxon>
        <taxon>Pseudomonadati</taxon>
        <taxon>Pseudomonadota</taxon>
        <taxon>Gammaproteobacteria</taxon>
        <taxon>Alteromonadales</taxon>
        <taxon>Shewanellaceae</taxon>
        <taxon>Shewanella</taxon>
    </lineage>
</organism>
<feature type="compositionally biased region" description="Low complexity" evidence="2">
    <location>
        <begin position="69"/>
        <end position="86"/>
    </location>
</feature>
<dbReference type="EMBL" id="JAKIKU010000004">
    <property type="protein sequence ID" value="MCL1045309.1"/>
    <property type="molecule type" value="Genomic_DNA"/>
</dbReference>
<feature type="signal peptide" evidence="3">
    <location>
        <begin position="1"/>
        <end position="22"/>
    </location>
</feature>
<dbReference type="RefSeq" id="WP_248955408.1">
    <property type="nucleotide sequence ID" value="NZ_JAKIKU010000004.1"/>
</dbReference>
<evidence type="ECO:0008006" key="6">
    <source>
        <dbReference type="Google" id="ProtNLM"/>
    </source>
</evidence>
<evidence type="ECO:0000256" key="3">
    <source>
        <dbReference type="SAM" id="SignalP"/>
    </source>
</evidence>
<evidence type="ECO:0000313" key="5">
    <source>
        <dbReference type="Proteomes" id="UP001202134"/>
    </source>
</evidence>
<reference evidence="4 5" key="1">
    <citation type="submission" date="2022-01" db="EMBL/GenBank/DDBJ databases">
        <title>Whole genome-based taxonomy of the Shewanellaceae.</title>
        <authorList>
            <person name="Martin-Rodriguez A.J."/>
        </authorList>
    </citation>
    <scope>NUCLEOTIDE SEQUENCE [LARGE SCALE GENOMIC DNA]</scope>
    <source>
        <strain evidence="4 5">DSM 24955</strain>
    </source>
</reference>
<feature type="chain" id="PRO_5046662579" description="YMGG-like Gly-zipper domain-containing protein" evidence="3">
    <location>
        <begin position="23"/>
        <end position="191"/>
    </location>
</feature>
<dbReference type="Proteomes" id="UP001202134">
    <property type="component" value="Unassembled WGS sequence"/>
</dbReference>